<evidence type="ECO:0000313" key="2">
    <source>
        <dbReference type="EMBL" id="MBR0599763.1"/>
    </source>
</evidence>
<evidence type="ECO:0000313" key="3">
    <source>
        <dbReference type="Proteomes" id="UP000675664"/>
    </source>
</evidence>
<proteinExistence type="predicted"/>
<gene>
    <name evidence="2" type="ORF">KCX82_17910</name>
</gene>
<dbReference type="Gene3D" id="3.40.50.1820">
    <property type="entry name" value="alpha/beta hydrolase"/>
    <property type="match status" value="1"/>
</dbReference>
<reference evidence="2" key="2">
    <citation type="submission" date="2021-04" db="EMBL/GenBank/DDBJ databases">
        <authorList>
            <person name="Liu J."/>
        </authorList>
    </citation>
    <scope>NUCLEOTIDE SEQUENCE</scope>
    <source>
        <strain evidence="2">BAD-6</strain>
    </source>
</reference>
<dbReference type="Pfam" id="PF12146">
    <property type="entry name" value="Hydrolase_4"/>
    <property type="match status" value="1"/>
</dbReference>
<protein>
    <submittedName>
        <fullName evidence="2">Lysophospholipase</fullName>
    </submittedName>
</protein>
<reference evidence="2" key="1">
    <citation type="submission" date="2021-04" db="EMBL/GenBank/DDBJ databases">
        <title>Sinoanaerobacter chloroacetimidivorans sp. nov., an obligate anaerobic bacterium isolated from anaerobic sludge.</title>
        <authorList>
            <person name="Bao Y."/>
        </authorList>
    </citation>
    <scope>NUCLEOTIDE SEQUENCE</scope>
    <source>
        <strain evidence="2">BAD-6</strain>
    </source>
</reference>
<dbReference type="Proteomes" id="UP000675664">
    <property type="component" value="Unassembled WGS sequence"/>
</dbReference>
<comment type="caution">
    <text evidence="2">The sequence shown here is derived from an EMBL/GenBank/DDBJ whole genome shotgun (WGS) entry which is preliminary data.</text>
</comment>
<dbReference type="InterPro" id="IPR051044">
    <property type="entry name" value="MAG_DAG_Lipase"/>
</dbReference>
<dbReference type="SUPFAM" id="SSF53474">
    <property type="entry name" value="alpha/beta-Hydrolases"/>
    <property type="match status" value="1"/>
</dbReference>
<dbReference type="AlphaFoldDB" id="A0A8J7W631"/>
<feature type="domain" description="Serine aminopeptidase S33" evidence="1">
    <location>
        <begin position="28"/>
        <end position="292"/>
    </location>
</feature>
<sequence length="311" mass="35247">MILKTFCFESEDGTNVFVYNWMPEDKVAKGVVQIAHGMAETAERYARFATVLTEHGYIVYANDHRGHGKTAGTLKNVGYLAEKNGFDWMVKDMHQLTNIIKTAHPNLPLFLFGHSMGSFASQRYLMLHSKELTGAILSGSNGSDPLLHNIGFLVAKNEVRKQGRKASSPKMNQMSFGSFNKPFKPNRTEYDWLSSDNAQVDAYIQDPYCGGIFTTGFFYDFLEGLKTIDKVQNVKLVSKNLPIYIFSGEKDPVGRFGKGVKKLYHTYKKCGITDVSFKLYPGKRHEMLNETNRDEVMNDVVQWLEKQHRGA</sequence>
<organism evidence="2 3">
    <name type="scientific">Sinanaerobacter chloroacetimidivorans</name>
    <dbReference type="NCBI Taxonomy" id="2818044"/>
    <lineage>
        <taxon>Bacteria</taxon>
        <taxon>Bacillati</taxon>
        <taxon>Bacillota</taxon>
        <taxon>Clostridia</taxon>
        <taxon>Peptostreptococcales</taxon>
        <taxon>Anaerovoracaceae</taxon>
        <taxon>Sinanaerobacter</taxon>
    </lineage>
</organism>
<dbReference type="RefSeq" id="WP_227019890.1">
    <property type="nucleotide sequence ID" value="NZ_JAGSND010000016.1"/>
</dbReference>
<dbReference type="InterPro" id="IPR022742">
    <property type="entry name" value="Hydrolase_4"/>
</dbReference>
<dbReference type="InterPro" id="IPR029058">
    <property type="entry name" value="AB_hydrolase_fold"/>
</dbReference>
<dbReference type="EMBL" id="JAGSND010000016">
    <property type="protein sequence ID" value="MBR0599763.1"/>
    <property type="molecule type" value="Genomic_DNA"/>
</dbReference>
<dbReference type="PANTHER" id="PTHR11614">
    <property type="entry name" value="PHOSPHOLIPASE-RELATED"/>
    <property type="match status" value="1"/>
</dbReference>
<name>A0A8J7W631_9FIRM</name>
<evidence type="ECO:0000259" key="1">
    <source>
        <dbReference type="Pfam" id="PF12146"/>
    </source>
</evidence>
<keyword evidence="3" id="KW-1185">Reference proteome</keyword>
<accession>A0A8J7W631</accession>